<keyword evidence="2" id="KW-1185">Reference proteome</keyword>
<reference evidence="1" key="1">
    <citation type="submission" date="2017-07" db="EMBL/GenBank/DDBJ databases">
        <title>Taro Niue Genome Assembly and Annotation.</title>
        <authorList>
            <person name="Atibalentja N."/>
            <person name="Keating K."/>
            <person name="Fields C.J."/>
        </authorList>
    </citation>
    <scope>NUCLEOTIDE SEQUENCE</scope>
    <source>
        <strain evidence="1">Niue_2</strain>
        <tissue evidence="1">Leaf</tissue>
    </source>
</reference>
<gene>
    <name evidence="1" type="ORF">Taro_044855</name>
</gene>
<protein>
    <submittedName>
        <fullName evidence="1">Uncharacterized protein</fullName>
    </submittedName>
</protein>
<feature type="non-terminal residue" evidence="1">
    <location>
        <position position="1"/>
    </location>
</feature>
<dbReference type="AlphaFoldDB" id="A0A843WKC8"/>
<comment type="caution">
    <text evidence="1">The sequence shown here is derived from an EMBL/GenBank/DDBJ whole genome shotgun (WGS) entry which is preliminary data.</text>
</comment>
<dbReference type="Proteomes" id="UP000652761">
    <property type="component" value="Unassembled WGS sequence"/>
</dbReference>
<accession>A0A843WKC8</accession>
<proteinExistence type="predicted"/>
<evidence type="ECO:0000313" key="2">
    <source>
        <dbReference type="Proteomes" id="UP000652761"/>
    </source>
</evidence>
<organism evidence="1 2">
    <name type="scientific">Colocasia esculenta</name>
    <name type="common">Wild taro</name>
    <name type="synonym">Arum esculentum</name>
    <dbReference type="NCBI Taxonomy" id="4460"/>
    <lineage>
        <taxon>Eukaryota</taxon>
        <taxon>Viridiplantae</taxon>
        <taxon>Streptophyta</taxon>
        <taxon>Embryophyta</taxon>
        <taxon>Tracheophyta</taxon>
        <taxon>Spermatophyta</taxon>
        <taxon>Magnoliopsida</taxon>
        <taxon>Liliopsida</taxon>
        <taxon>Araceae</taxon>
        <taxon>Aroideae</taxon>
        <taxon>Colocasieae</taxon>
        <taxon>Colocasia</taxon>
    </lineage>
</organism>
<evidence type="ECO:0000313" key="1">
    <source>
        <dbReference type="EMBL" id="MQM11943.1"/>
    </source>
</evidence>
<name>A0A843WKC8_COLES</name>
<dbReference type="EMBL" id="NMUH01005151">
    <property type="protein sequence ID" value="MQM11943.1"/>
    <property type="molecule type" value="Genomic_DNA"/>
</dbReference>
<sequence length="111" mass="12024">MAVSTSSVLSGCLVQALDYCFRNLFLGAVRGGTDECVSLTSWRVRGLGCFCLWALDLVEVWDGGACVVRLWSHVVASASCLTLLVLRESCVARPWLWVMALLCSAALSYST</sequence>